<dbReference type="CDD" id="cd12148">
    <property type="entry name" value="fungal_TF_MHR"/>
    <property type="match status" value="1"/>
</dbReference>
<dbReference type="GO" id="GO:0006351">
    <property type="term" value="P:DNA-templated transcription"/>
    <property type="evidence" value="ECO:0007669"/>
    <property type="project" value="InterPro"/>
</dbReference>
<accession>W2RIT2</accession>
<dbReference type="VEuPathDB" id="FungiDB:HMPREF1541_08527"/>
<dbReference type="Pfam" id="PF04082">
    <property type="entry name" value="Fungal_trans"/>
    <property type="match status" value="1"/>
</dbReference>
<evidence type="ECO:0000259" key="7">
    <source>
        <dbReference type="Pfam" id="PF04082"/>
    </source>
</evidence>
<evidence type="ECO:0000256" key="5">
    <source>
        <dbReference type="ARBA" id="ARBA00023242"/>
    </source>
</evidence>
<evidence type="ECO:0000256" key="4">
    <source>
        <dbReference type="ARBA" id="ARBA00023163"/>
    </source>
</evidence>
<dbReference type="Proteomes" id="UP000030752">
    <property type="component" value="Unassembled WGS sequence"/>
</dbReference>
<dbReference type="EMBL" id="KB822725">
    <property type="protein sequence ID" value="ETN36250.1"/>
    <property type="molecule type" value="Genomic_DNA"/>
</dbReference>
<dbReference type="GO" id="GO:0008270">
    <property type="term" value="F:zinc ion binding"/>
    <property type="evidence" value="ECO:0007669"/>
    <property type="project" value="InterPro"/>
</dbReference>
<dbReference type="RefSeq" id="XP_008721068.1">
    <property type="nucleotide sequence ID" value="XM_008722846.1"/>
</dbReference>
<dbReference type="STRING" id="1220924.W2RIT2"/>
<reference evidence="8 9" key="1">
    <citation type="submission" date="2013-03" db="EMBL/GenBank/DDBJ databases">
        <title>The Genome Sequence of Phialophora europaea CBS 101466.</title>
        <authorList>
            <consortium name="The Broad Institute Genomics Platform"/>
            <person name="Cuomo C."/>
            <person name="de Hoog S."/>
            <person name="Gorbushina A."/>
            <person name="Walker B."/>
            <person name="Young S.K."/>
            <person name="Zeng Q."/>
            <person name="Gargeya S."/>
            <person name="Fitzgerald M."/>
            <person name="Haas B."/>
            <person name="Abouelleil A."/>
            <person name="Allen A.W."/>
            <person name="Alvarado L."/>
            <person name="Arachchi H.M."/>
            <person name="Berlin A.M."/>
            <person name="Chapman S.B."/>
            <person name="Gainer-Dewar J."/>
            <person name="Goldberg J."/>
            <person name="Griggs A."/>
            <person name="Gujja S."/>
            <person name="Hansen M."/>
            <person name="Howarth C."/>
            <person name="Imamovic A."/>
            <person name="Ireland A."/>
            <person name="Larimer J."/>
            <person name="McCowan C."/>
            <person name="Murphy C."/>
            <person name="Pearson M."/>
            <person name="Poon T.W."/>
            <person name="Priest M."/>
            <person name="Roberts A."/>
            <person name="Saif S."/>
            <person name="Shea T."/>
            <person name="Sisk P."/>
            <person name="Sykes S."/>
            <person name="Wortman J."/>
            <person name="Nusbaum C."/>
            <person name="Birren B."/>
        </authorList>
    </citation>
    <scope>NUCLEOTIDE SEQUENCE [LARGE SCALE GENOMIC DNA]</scope>
    <source>
        <strain evidence="8 9">CBS 101466</strain>
    </source>
</reference>
<keyword evidence="5" id="KW-0539">Nucleus</keyword>
<keyword evidence="4" id="KW-0804">Transcription</keyword>
<dbReference type="GO" id="GO:0003677">
    <property type="term" value="F:DNA binding"/>
    <property type="evidence" value="ECO:0007669"/>
    <property type="project" value="InterPro"/>
</dbReference>
<evidence type="ECO:0000313" key="8">
    <source>
        <dbReference type="EMBL" id="ETN36250.1"/>
    </source>
</evidence>
<dbReference type="eggNOG" id="KOG1721">
    <property type="taxonomic scope" value="Eukaryota"/>
</dbReference>
<keyword evidence="1" id="KW-0479">Metal-binding</keyword>
<gene>
    <name evidence="8" type="ORF">HMPREF1541_08527</name>
</gene>
<dbReference type="GeneID" id="19975866"/>
<keyword evidence="2" id="KW-0862">Zinc</keyword>
<evidence type="ECO:0000256" key="2">
    <source>
        <dbReference type="ARBA" id="ARBA00022833"/>
    </source>
</evidence>
<keyword evidence="9" id="KW-1185">Reference proteome</keyword>
<proteinExistence type="predicted"/>
<sequence length="652" mass="72079">MFEGNTFQASKTDWLGATADYSDRQTLGSVHLPSESPYDLDFRQPRGEIAPGTASTPAVSVPTDGHSADVSAGKDGASDWPHALDQGGGVWPFDYTSNRGYRRIRLPPLRQVLEETVGQRPSIEKATLSDLIKILSAPRIPCVNDSPAPEALPAVNFLTKLIRIYFEEFHPVANVIHLPTWRVEDCPTALLAAMACLGATYSTAEGSSEVAVLLAEITQRSLLWMGQADTTNFKDPAFITAMCLHHTYSLGSGNRRLYELADAARGTMVTSLRSTGILSLEASEGETLSSDNLQQMTESELEVAWAQWRSSETLKRVAWMVFEFDCTVSMMTNKRGAFSISELPTRLPCADSLWEAQCASAKAWASMVFFSTESRRGLQTYTLMQQLTSQRSVISTIPSWGKRLCAQTISRLLWDLKEMKDASAPIALGIPSIAAGYKSSNDTLLQSLNILNESLSSPINMSDIVNMNVTSLGIYYTDLINRTSAMDLIIFIFRNSGRERSPQLAAELTRAETHLCNTFAHDPVDTRRSVVSAANIITIARECTSTTPCEVMRLFNGYAYLLAFTCFFPFERLHTRGAAAKLDVLPWRRTAIDETGLKAWVERSGPASFLSVDDICDSKNFETLKQEGLRALDGLRTWGLARKFYRVLQSLT</sequence>
<evidence type="ECO:0000313" key="9">
    <source>
        <dbReference type="Proteomes" id="UP000030752"/>
    </source>
</evidence>
<dbReference type="AlphaFoldDB" id="W2RIT2"/>
<dbReference type="OrthoDB" id="1405595at2759"/>
<dbReference type="PANTHER" id="PTHR47660:SF2">
    <property type="entry name" value="TRANSCRIPTION FACTOR WITH C2H2 AND ZN(2)-CYS(6) DNA BINDING DOMAIN (EUROFUNG)"/>
    <property type="match status" value="1"/>
</dbReference>
<evidence type="ECO:0000256" key="1">
    <source>
        <dbReference type="ARBA" id="ARBA00022723"/>
    </source>
</evidence>
<dbReference type="InterPro" id="IPR007219">
    <property type="entry name" value="XnlR_reg_dom"/>
</dbReference>
<keyword evidence="3" id="KW-0805">Transcription regulation</keyword>
<feature type="region of interest" description="Disordered" evidence="6">
    <location>
        <begin position="30"/>
        <end position="75"/>
    </location>
</feature>
<organism evidence="8 9">
    <name type="scientific">Cyphellophora europaea (strain CBS 101466)</name>
    <name type="common">Phialophora europaea</name>
    <dbReference type="NCBI Taxonomy" id="1220924"/>
    <lineage>
        <taxon>Eukaryota</taxon>
        <taxon>Fungi</taxon>
        <taxon>Dikarya</taxon>
        <taxon>Ascomycota</taxon>
        <taxon>Pezizomycotina</taxon>
        <taxon>Eurotiomycetes</taxon>
        <taxon>Chaetothyriomycetidae</taxon>
        <taxon>Chaetothyriales</taxon>
        <taxon>Cyphellophoraceae</taxon>
        <taxon>Cyphellophora</taxon>
    </lineage>
</organism>
<evidence type="ECO:0000256" key="6">
    <source>
        <dbReference type="SAM" id="MobiDB-lite"/>
    </source>
</evidence>
<feature type="domain" description="Xylanolytic transcriptional activator regulatory" evidence="7">
    <location>
        <begin position="162"/>
        <end position="357"/>
    </location>
</feature>
<name>W2RIT2_CYPE1</name>
<dbReference type="PANTHER" id="PTHR47660">
    <property type="entry name" value="TRANSCRIPTION FACTOR WITH C2H2 AND ZN(2)-CYS(6) DNA BINDING DOMAIN (EUROFUNG)-RELATED-RELATED"/>
    <property type="match status" value="1"/>
</dbReference>
<dbReference type="HOGENOM" id="CLU_009184_2_0_1"/>
<dbReference type="InParanoid" id="W2RIT2"/>
<protein>
    <recommendedName>
        <fullName evidence="7">Xylanolytic transcriptional activator regulatory domain-containing protein</fullName>
    </recommendedName>
</protein>
<evidence type="ECO:0000256" key="3">
    <source>
        <dbReference type="ARBA" id="ARBA00023015"/>
    </source>
</evidence>